<dbReference type="PANTHER" id="PTHR36566">
    <property type="entry name" value="NICKEL INSERTION PROTEIN-RELATED"/>
    <property type="match status" value="1"/>
</dbReference>
<dbReference type="Gene3D" id="3.30.70.1380">
    <property type="entry name" value="Transcriptional regulatory protein pf0864 domain like"/>
    <property type="match status" value="1"/>
</dbReference>
<evidence type="ECO:0000256" key="1">
    <source>
        <dbReference type="ARBA" id="ARBA00022596"/>
    </source>
</evidence>
<comment type="caution">
    <text evidence="5">The sequence shown here is derived from an EMBL/GenBank/DDBJ whole genome shotgun (WGS) entry which is preliminary data.</text>
</comment>
<dbReference type="NCBIfam" id="TIGR00299">
    <property type="entry name" value="nickel pincer cofactor biosynthesis protein LarC"/>
    <property type="match status" value="1"/>
</dbReference>
<reference evidence="5" key="1">
    <citation type="journal article" date="2021" name="PeerJ">
        <title>Extensive microbial diversity within the chicken gut microbiome revealed by metagenomics and culture.</title>
        <authorList>
            <person name="Gilroy R."/>
            <person name="Ravi A."/>
            <person name="Getino M."/>
            <person name="Pursley I."/>
            <person name="Horton D.L."/>
            <person name="Alikhan N.F."/>
            <person name="Baker D."/>
            <person name="Gharbi K."/>
            <person name="Hall N."/>
            <person name="Watson M."/>
            <person name="Adriaenssens E.M."/>
            <person name="Foster-Nyarko E."/>
            <person name="Jarju S."/>
            <person name="Secka A."/>
            <person name="Antonio M."/>
            <person name="Oren A."/>
            <person name="Chaudhuri R.R."/>
            <person name="La Ragione R."/>
            <person name="Hildebrand F."/>
            <person name="Pallen M.J."/>
        </authorList>
    </citation>
    <scope>NUCLEOTIDE SEQUENCE</scope>
    <source>
        <strain evidence="5">ChiBcec16_6824</strain>
    </source>
</reference>
<dbReference type="Proteomes" id="UP000823868">
    <property type="component" value="Unassembled WGS sequence"/>
</dbReference>
<proteinExistence type="inferred from homology"/>
<dbReference type="Pfam" id="PF01969">
    <property type="entry name" value="Ni_insertion"/>
    <property type="match status" value="1"/>
</dbReference>
<evidence type="ECO:0000256" key="4">
    <source>
        <dbReference type="SAM" id="MobiDB-lite"/>
    </source>
</evidence>
<evidence type="ECO:0000256" key="3">
    <source>
        <dbReference type="HAMAP-Rule" id="MF_01074"/>
    </source>
</evidence>
<dbReference type="InterPro" id="IPR002822">
    <property type="entry name" value="Ni_insertion"/>
</dbReference>
<keyword evidence="1 3" id="KW-0533">Nickel</keyword>
<comment type="function">
    <text evidence="3">Involved in the biosynthesis of a nickel-pincer cofactor ((SCS)Ni(II) pincer complex). Binds Ni(2+), and functions in nickel delivery to pyridinium-3,5-bisthiocarboxylic acid mononucleotide (P2TMN), to form the mature cofactor. Is thus probably required for the activation of nickel-pincer cofactor-dependent enzymes.</text>
</comment>
<dbReference type="PANTHER" id="PTHR36566:SF1">
    <property type="entry name" value="PYRIDINIUM-3,5-BISTHIOCARBOXYLIC ACID MONONUCLEOTIDE NICKEL INSERTION PROTEIN"/>
    <property type="match status" value="1"/>
</dbReference>
<gene>
    <name evidence="3 5" type="primary">larC</name>
    <name evidence="5" type="ORF">H9841_00450</name>
</gene>
<comment type="similarity">
    <text evidence="3">Belongs to the LarC family.</text>
</comment>
<dbReference type="EC" id="4.99.1.12" evidence="3"/>
<name>A0A9D2BWS0_9FIRM</name>
<dbReference type="GO" id="GO:0051604">
    <property type="term" value="P:protein maturation"/>
    <property type="evidence" value="ECO:0007669"/>
    <property type="project" value="UniProtKB-UniRule"/>
</dbReference>
<dbReference type="HAMAP" id="MF_01074">
    <property type="entry name" value="LarC"/>
    <property type="match status" value="1"/>
</dbReference>
<comment type="catalytic activity">
    <reaction evidence="3">
        <text>Ni(II)-pyridinium-3,5-bisthiocarboxylate mononucleotide = pyridinium-3,5-bisthiocarboxylate mononucleotide + Ni(2+)</text>
        <dbReference type="Rhea" id="RHEA:54784"/>
        <dbReference type="ChEBI" id="CHEBI:49786"/>
        <dbReference type="ChEBI" id="CHEBI:137372"/>
        <dbReference type="ChEBI" id="CHEBI:137373"/>
        <dbReference type="EC" id="4.99.1.12"/>
    </reaction>
</comment>
<evidence type="ECO:0000256" key="2">
    <source>
        <dbReference type="ARBA" id="ARBA00023239"/>
    </source>
</evidence>
<reference evidence="5" key="2">
    <citation type="submission" date="2021-04" db="EMBL/GenBank/DDBJ databases">
        <authorList>
            <person name="Gilroy R."/>
        </authorList>
    </citation>
    <scope>NUCLEOTIDE SEQUENCE</scope>
    <source>
        <strain evidence="5">ChiBcec16_6824</strain>
    </source>
</reference>
<dbReference type="EMBL" id="DXDX01000008">
    <property type="protein sequence ID" value="HIY20356.1"/>
    <property type="molecule type" value="Genomic_DNA"/>
</dbReference>
<keyword evidence="2 3" id="KW-0456">Lyase</keyword>
<evidence type="ECO:0000313" key="5">
    <source>
        <dbReference type="EMBL" id="HIY20356.1"/>
    </source>
</evidence>
<evidence type="ECO:0000313" key="6">
    <source>
        <dbReference type="Proteomes" id="UP000823868"/>
    </source>
</evidence>
<protein>
    <recommendedName>
        <fullName evidence="3">Pyridinium-3,5-bisthiocarboxylic acid mononucleotide nickel insertion protein</fullName>
        <shortName evidence="3">P2TMN nickel insertion protein</shortName>
        <ecNumber evidence="3">4.99.1.12</ecNumber>
    </recommendedName>
    <alternativeName>
        <fullName evidence="3">Nickel-pincer cofactor biosynthesis protein LarC</fullName>
    </alternativeName>
</protein>
<sequence length="412" mass="44390">MRTLYIECAMGAAGDMLLGALYELLEDKEGFLAAMNGLGLPGVHLEGKRAITCGISGTHMEVTVHGLEEDHHHDHPHEHEHEHPHAHDHEQEHHHHHHHATPDHIAGLIDTLPISDEVKTRARAVYDAIAQAEAKAHGCPVGEVHYHEVGALDAVADVVGVCYALSLLRPDQIVVSPIHVGCGTVRCAHGVMPVPAPATAHLLAGVPIYGGEVSGELCTPTGAALLVEMAHHFGPMPPMKVQKVGYGVGSRTFDRPNCVRAFWGESAEETGEIVELVCNLDDMTPEALAFAAQRLLEQGALDVYTTPGTMKKGRAGQVLTVLCEPERTDEMARHILSETTTNGLRVRRCGKYFLTPKLGQVQTPWGAVGCKTAEGFGVTHIKPEHEDVAALARTKGLPYETVWQAARQGGKA</sequence>
<accession>A0A9D2BWS0</accession>
<dbReference type="GO" id="GO:0016151">
    <property type="term" value="F:nickel cation binding"/>
    <property type="evidence" value="ECO:0007669"/>
    <property type="project" value="UniProtKB-UniRule"/>
</dbReference>
<feature type="compositionally biased region" description="Basic and acidic residues" evidence="4">
    <location>
        <begin position="71"/>
        <end position="93"/>
    </location>
</feature>
<dbReference type="GO" id="GO:0016829">
    <property type="term" value="F:lyase activity"/>
    <property type="evidence" value="ECO:0007669"/>
    <property type="project" value="UniProtKB-UniRule"/>
</dbReference>
<feature type="region of interest" description="Disordered" evidence="4">
    <location>
        <begin position="71"/>
        <end position="102"/>
    </location>
</feature>
<organism evidence="5 6">
    <name type="scientific">Candidatus Flavonifractor merdigallinarum</name>
    <dbReference type="NCBI Taxonomy" id="2838589"/>
    <lineage>
        <taxon>Bacteria</taxon>
        <taxon>Bacillati</taxon>
        <taxon>Bacillota</taxon>
        <taxon>Clostridia</taxon>
        <taxon>Eubacteriales</taxon>
        <taxon>Oscillospiraceae</taxon>
        <taxon>Flavonifractor</taxon>
    </lineage>
</organism>
<dbReference type="AlphaFoldDB" id="A0A9D2BWS0"/>